<reference evidence="2 3" key="1">
    <citation type="journal article" date="2014" name="PLoS Genet.">
        <title>Phylogenetically driven sequencing of extremely halophilic archaea reveals strategies for static and dynamic osmo-response.</title>
        <authorList>
            <person name="Becker E.A."/>
            <person name="Seitzer P.M."/>
            <person name="Tritt A."/>
            <person name="Larsen D."/>
            <person name="Krusor M."/>
            <person name="Yao A.I."/>
            <person name="Wu D."/>
            <person name="Madern D."/>
            <person name="Eisen J.A."/>
            <person name="Darling A.E."/>
            <person name="Facciotti M.T."/>
        </authorList>
    </citation>
    <scope>NUCLEOTIDE SEQUENCE [LARGE SCALE GENOMIC DNA]</scope>
    <source>
        <strain evidence="2 3">JCM 10478</strain>
    </source>
</reference>
<dbReference type="EMBL" id="AOID01000036">
    <property type="protein sequence ID" value="ELY66354.1"/>
    <property type="molecule type" value="Genomic_DNA"/>
</dbReference>
<dbReference type="Gene3D" id="3.20.20.210">
    <property type="match status" value="1"/>
</dbReference>
<name>L9XWY7_9EURY</name>
<feature type="domain" description="Cobalamin-independent methionine synthase MetE C-terminal/archaeal" evidence="1">
    <location>
        <begin position="33"/>
        <end position="108"/>
    </location>
</feature>
<feature type="domain" description="Cobalamin-independent methionine synthase MetE C-terminal/archaeal" evidence="1">
    <location>
        <begin position="200"/>
        <end position="378"/>
    </location>
</feature>
<dbReference type="GO" id="GO:0009086">
    <property type="term" value="P:methionine biosynthetic process"/>
    <property type="evidence" value="ECO:0007669"/>
    <property type="project" value="InterPro"/>
</dbReference>
<evidence type="ECO:0000313" key="3">
    <source>
        <dbReference type="Proteomes" id="UP000011632"/>
    </source>
</evidence>
<organism evidence="2 3">
    <name type="scientific">Natrinema versiforme JCM 10478</name>
    <dbReference type="NCBI Taxonomy" id="1227496"/>
    <lineage>
        <taxon>Archaea</taxon>
        <taxon>Methanobacteriati</taxon>
        <taxon>Methanobacteriota</taxon>
        <taxon>Stenosarchaea group</taxon>
        <taxon>Halobacteria</taxon>
        <taxon>Halobacteriales</taxon>
        <taxon>Natrialbaceae</taxon>
        <taxon>Natrinema</taxon>
    </lineage>
</organism>
<sequence length="408" mass="45768">MTAVDRENITSYIICWNYYSQEYPMTTTDDRIRTTHIGSLPRPPALLDLLEARQNDEPVDEDEWNETVAEATRDVVERQAEVGLDVVNNGEQSRVSFNWYVADRLSGIDGKREQELWADLQEFPEYAEETFKTDVIDLSMQPVVDGPIEYTGRAEAEDELEAFRDALATVDADFEGTFVTSASPSIVATTHVNEYYDTYEEYLFAVADAMQTEYELVAETGMTLQIDAPELLTIGQTATYADEPLEDVKDATRLHVEALNEALENVPEEQVRLHTCWGSYEGPHHLDADLVDLLPEIYEADITGLSVEQANPRHQHEYRAFAEQPLPDDWTLMPGVIDVKTNIIDHPETIADRLERVADAVDESTPIVAAPDCGFGTQAGLGMVDPEIAWAKLEALVEGAEIATERLY</sequence>
<proteinExistence type="predicted"/>
<dbReference type="GO" id="GO:0008270">
    <property type="term" value="F:zinc ion binding"/>
    <property type="evidence" value="ECO:0007669"/>
    <property type="project" value="InterPro"/>
</dbReference>
<dbReference type="PANTHER" id="PTHR43844:SF2">
    <property type="entry name" value="SYNTHASE, VITAMIN-B12 INDEPENDENT, PUTATIVE (AFU_ORTHOLOGUE AFUA_3G12060)-RELATED"/>
    <property type="match status" value="1"/>
</dbReference>
<accession>L9XWY7</accession>
<dbReference type="STRING" id="1227496.C489_13391"/>
<dbReference type="AlphaFoldDB" id="L9XWY7"/>
<dbReference type="InterPro" id="IPR038071">
    <property type="entry name" value="UROD/MetE-like_sf"/>
</dbReference>
<evidence type="ECO:0000259" key="1">
    <source>
        <dbReference type="Pfam" id="PF01717"/>
    </source>
</evidence>
<dbReference type="PATRIC" id="fig|1227496.3.peg.2692"/>
<dbReference type="PANTHER" id="PTHR43844">
    <property type="entry name" value="METHIONINE SYNTHASE"/>
    <property type="match status" value="1"/>
</dbReference>
<evidence type="ECO:0000313" key="2">
    <source>
        <dbReference type="EMBL" id="ELY66354.1"/>
    </source>
</evidence>
<gene>
    <name evidence="2" type="ORF">C489_13391</name>
</gene>
<comment type="caution">
    <text evidence="2">The sequence shown here is derived from an EMBL/GenBank/DDBJ whole genome shotgun (WGS) entry which is preliminary data.</text>
</comment>
<dbReference type="SUPFAM" id="SSF51726">
    <property type="entry name" value="UROD/MetE-like"/>
    <property type="match status" value="1"/>
</dbReference>
<dbReference type="Proteomes" id="UP000011632">
    <property type="component" value="Unassembled WGS sequence"/>
</dbReference>
<protein>
    <submittedName>
        <fullName evidence="2">Methionine synthase vitamin-B12 independent</fullName>
    </submittedName>
</protein>
<keyword evidence="3" id="KW-1185">Reference proteome</keyword>
<dbReference type="GO" id="GO:0003871">
    <property type="term" value="F:5-methyltetrahydropteroyltriglutamate-homocysteine S-methyltransferase activity"/>
    <property type="evidence" value="ECO:0007669"/>
    <property type="project" value="InterPro"/>
</dbReference>
<dbReference type="Pfam" id="PF01717">
    <property type="entry name" value="Meth_synt_2"/>
    <property type="match status" value="2"/>
</dbReference>
<dbReference type="InterPro" id="IPR002629">
    <property type="entry name" value="Met_Synth_C/arc"/>
</dbReference>
<dbReference type="CDD" id="cd03311">
    <property type="entry name" value="CIMS_C_terminal_like"/>
    <property type="match status" value="1"/>
</dbReference>